<dbReference type="PANTHER" id="PTHR43084">
    <property type="entry name" value="PERSULFIDE DIOXYGENASE ETHE1"/>
    <property type="match status" value="1"/>
</dbReference>
<feature type="domain" description="Metallo-beta-lactamase" evidence="2">
    <location>
        <begin position="14"/>
        <end position="204"/>
    </location>
</feature>
<name>A0ABX9MVV9_9BURK</name>
<comment type="caution">
    <text evidence="3">The sequence shown here is derived from an EMBL/GenBank/DDBJ whole genome shotgun (WGS) entry which is preliminary data.</text>
</comment>
<accession>A0ABX9MVV9</accession>
<dbReference type="Gene3D" id="3.60.15.10">
    <property type="entry name" value="Ribonuclease Z/Hydroxyacylglutathione hydrolase-like"/>
    <property type="match status" value="1"/>
</dbReference>
<keyword evidence="4" id="KW-1185">Reference proteome</keyword>
<keyword evidence="1" id="KW-0479">Metal-binding</keyword>
<dbReference type="CDD" id="cd07724">
    <property type="entry name" value="POD-like_MBL-fold"/>
    <property type="match status" value="1"/>
</dbReference>
<protein>
    <submittedName>
        <fullName evidence="3">MBL fold metallo-hydrolase</fullName>
    </submittedName>
</protein>
<evidence type="ECO:0000259" key="2">
    <source>
        <dbReference type="SMART" id="SM00849"/>
    </source>
</evidence>
<dbReference type="EMBL" id="NQOU01000002">
    <property type="protein sequence ID" value="RII83075.1"/>
    <property type="molecule type" value="Genomic_DNA"/>
</dbReference>
<dbReference type="InterPro" id="IPR044528">
    <property type="entry name" value="POD-like_MBL-fold"/>
</dbReference>
<sequence>MNPIVKGFYDDTTGTVTYVVYEKPGSVCAIIDPVLDYDPKAGRTSTASADKVIAFVKELNLSVEWILETHVHADHLSAAPYVRSRLGGKIAIGANITRVQGVFKKIFNLEPEFRLDGSQFDHLIEEGVPFTIGNLQAEAIHVPGHTPACMAYMVGDAVFVGDTLFMPDLGTARCDFPGGDAHTLYRSVQKLLRLPSETRLFMCHDYPPEGRKVNFESTVGEQRVHNIHIHEGVSEEAFVEMRTQRDATLDMPNLILPSVQVNIRAGQTPPPEGNGVSYLKIPLNQL</sequence>
<dbReference type="RefSeq" id="WP_119441481.1">
    <property type="nucleotide sequence ID" value="NZ_CP170494.1"/>
</dbReference>
<evidence type="ECO:0000313" key="3">
    <source>
        <dbReference type="EMBL" id="RII83075.1"/>
    </source>
</evidence>
<organism evidence="3 4">
    <name type="scientific">Neopusillimonas maritima</name>
    <dbReference type="NCBI Taxonomy" id="2026239"/>
    <lineage>
        <taxon>Bacteria</taxon>
        <taxon>Pseudomonadati</taxon>
        <taxon>Pseudomonadota</taxon>
        <taxon>Betaproteobacteria</taxon>
        <taxon>Burkholderiales</taxon>
        <taxon>Alcaligenaceae</taxon>
        <taxon>Neopusillimonas</taxon>
    </lineage>
</organism>
<dbReference type="Pfam" id="PF00753">
    <property type="entry name" value="Lactamase_B"/>
    <property type="match status" value="1"/>
</dbReference>
<dbReference type="SMART" id="SM00849">
    <property type="entry name" value="Lactamase_B"/>
    <property type="match status" value="1"/>
</dbReference>
<dbReference type="InterPro" id="IPR036866">
    <property type="entry name" value="RibonucZ/Hydroxyglut_hydro"/>
</dbReference>
<gene>
    <name evidence="3" type="ORF">CJO09_05530</name>
</gene>
<reference evidence="3 4" key="1">
    <citation type="submission" date="2017-08" db="EMBL/GenBank/DDBJ databases">
        <title>Pusillimonas indicus sp. nov., a member of the family Alcaligenaceae isolated from surface seawater.</title>
        <authorList>
            <person name="Li J."/>
        </authorList>
    </citation>
    <scope>NUCLEOTIDE SEQUENCE [LARGE SCALE GENOMIC DNA]</scope>
    <source>
        <strain evidence="3 4">17-4A</strain>
    </source>
</reference>
<evidence type="ECO:0000256" key="1">
    <source>
        <dbReference type="ARBA" id="ARBA00022723"/>
    </source>
</evidence>
<dbReference type="InterPro" id="IPR051682">
    <property type="entry name" value="Mito_Persulfide_Diox"/>
</dbReference>
<dbReference type="SUPFAM" id="SSF56281">
    <property type="entry name" value="Metallo-hydrolase/oxidoreductase"/>
    <property type="match status" value="1"/>
</dbReference>
<dbReference type="Proteomes" id="UP000266483">
    <property type="component" value="Unassembled WGS sequence"/>
</dbReference>
<dbReference type="PANTHER" id="PTHR43084:SF1">
    <property type="entry name" value="PERSULFIDE DIOXYGENASE ETHE1, MITOCHONDRIAL"/>
    <property type="match status" value="1"/>
</dbReference>
<dbReference type="InterPro" id="IPR001279">
    <property type="entry name" value="Metallo-B-lactamas"/>
</dbReference>
<proteinExistence type="predicted"/>
<evidence type="ECO:0000313" key="4">
    <source>
        <dbReference type="Proteomes" id="UP000266483"/>
    </source>
</evidence>